<feature type="domain" description="ABC transmembrane type-1" evidence="8">
    <location>
        <begin position="93"/>
        <end position="285"/>
    </location>
</feature>
<keyword evidence="2 7" id="KW-0813">Transport</keyword>
<evidence type="ECO:0000256" key="5">
    <source>
        <dbReference type="ARBA" id="ARBA00022989"/>
    </source>
</evidence>
<keyword evidence="5 7" id="KW-1133">Transmembrane helix</keyword>
<evidence type="ECO:0000256" key="7">
    <source>
        <dbReference type="RuleBase" id="RU363032"/>
    </source>
</evidence>
<dbReference type="InterPro" id="IPR035906">
    <property type="entry name" value="MetI-like_sf"/>
</dbReference>
<evidence type="ECO:0000256" key="4">
    <source>
        <dbReference type="ARBA" id="ARBA00022692"/>
    </source>
</evidence>
<feature type="transmembrane region" description="Helical" evidence="7">
    <location>
        <begin position="128"/>
        <end position="149"/>
    </location>
</feature>
<evidence type="ECO:0000256" key="3">
    <source>
        <dbReference type="ARBA" id="ARBA00022475"/>
    </source>
</evidence>
<dbReference type="SUPFAM" id="SSF161098">
    <property type="entry name" value="MetI-like"/>
    <property type="match status" value="1"/>
</dbReference>
<evidence type="ECO:0000259" key="8">
    <source>
        <dbReference type="PROSITE" id="PS50928"/>
    </source>
</evidence>
<dbReference type="InterPro" id="IPR050901">
    <property type="entry name" value="BP-dep_ABC_trans_perm"/>
</dbReference>
<dbReference type="InterPro" id="IPR000515">
    <property type="entry name" value="MetI-like"/>
</dbReference>
<proteinExistence type="inferred from homology"/>
<name>A0A6J4V0C7_9BACT</name>
<keyword evidence="3" id="KW-1003">Cell membrane</keyword>
<accession>A0A6J4V0C7</accession>
<evidence type="ECO:0000313" key="9">
    <source>
        <dbReference type="EMBL" id="CAA9564873.1"/>
    </source>
</evidence>
<gene>
    <name evidence="9" type="ORF">AVDCRST_MAG70-1954</name>
</gene>
<evidence type="ECO:0000256" key="2">
    <source>
        <dbReference type="ARBA" id="ARBA00022448"/>
    </source>
</evidence>
<evidence type="ECO:0000256" key="1">
    <source>
        <dbReference type="ARBA" id="ARBA00004651"/>
    </source>
</evidence>
<evidence type="ECO:0000256" key="6">
    <source>
        <dbReference type="ARBA" id="ARBA00023136"/>
    </source>
</evidence>
<comment type="similarity">
    <text evidence="7">Belongs to the binding-protein-dependent transport system permease family.</text>
</comment>
<dbReference type="GO" id="GO:0055085">
    <property type="term" value="P:transmembrane transport"/>
    <property type="evidence" value="ECO:0007669"/>
    <property type="project" value="InterPro"/>
</dbReference>
<dbReference type="EMBL" id="CADCWH010000312">
    <property type="protein sequence ID" value="CAA9564873.1"/>
    <property type="molecule type" value="Genomic_DNA"/>
</dbReference>
<dbReference type="PANTHER" id="PTHR32243">
    <property type="entry name" value="MALTOSE TRANSPORT SYSTEM PERMEASE-RELATED"/>
    <property type="match status" value="1"/>
</dbReference>
<dbReference type="Gene3D" id="1.10.3720.10">
    <property type="entry name" value="MetI-like"/>
    <property type="match status" value="1"/>
</dbReference>
<dbReference type="GO" id="GO:0005886">
    <property type="term" value="C:plasma membrane"/>
    <property type="evidence" value="ECO:0007669"/>
    <property type="project" value="UniProtKB-SubCell"/>
</dbReference>
<feature type="transmembrane region" description="Helical" evidence="7">
    <location>
        <begin position="161"/>
        <end position="184"/>
    </location>
</feature>
<comment type="subcellular location">
    <subcellularLocation>
        <location evidence="1 7">Cell membrane</location>
        <topology evidence="1 7">Multi-pass membrane protein</topology>
    </subcellularLocation>
</comment>
<dbReference type="CDD" id="cd06261">
    <property type="entry name" value="TM_PBP2"/>
    <property type="match status" value="1"/>
</dbReference>
<dbReference type="PANTHER" id="PTHR32243:SF18">
    <property type="entry name" value="INNER MEMBRANE ABC TRANSPORTER PERMEASE PROTEIN YCJP"/>
    <property type="match status" value="1"/>
</dbReference>
<reference evidence="9" key="1">
    <citation type="submission" date="2020-02" db="EMBL/GenBank/DDBJ databases">
        <authorList>
            <person name="Meier V. D."/>
        </authorList>
    </citation>
    <scope>NUCLEOTIDE SEQUENCE</scope>
    <source>
        <strain evidence="9">AVDCRST_MAG70</strain>
    </source>
</reference>
<feature type="transmembrane region" description="Helical" evidence="7">
    <location>
        <begin position="30"/>
        <end position="55"/>
    </location>
</feature>
<keyword evidence="4 7" id="KW-0812">Transmembrane</keyword>
<protein>
    <submittedName>
        <fullName evidence="9">ABC transporter, permease protein 2 (Cluster 1, maltose/g3p/polyamine/iron)</fullName>
    </submittedName>
</protein>
<dbReference type="AlphaFoldDB" id="A0A6J4V0C7"/>
<feature type="transmembrane region" description="Helical" evidence="7">
    <location>
        <begin position="262"/>
        <end position="285"/>
    </location>
</feature>
<sequence length="300" mass="32755">MAITAPVYDPIAEAPRSGRRRDGRAIAGRGLLYSVATFFALFAAVPFAWMLLTIFKANGDLYRPMNNPLLYNEPPTLAHLDLLFNGTQYVTFIRNTGLVALCVVIITVVATVPAAYSLTRLAGRWGESLGIAIFLVYLVPPTLLFIPMTRVVSELGVKNSIWSLVIVYPTFTIPFCTWLLMGFFKSVPWDIEEQAMIDGYSRLGAIVRTVLPISVPGILTVVAFSIALTLHEFIYALAFVTSSSQKTLSVGVTTELIRGDAYFWQALMAGAAVVALPVALLYNIFLDKFIAGFTLGAVKG</sequence>
<keyword evidence="6 7" id="KW-0472">Membrane</keyword>
<feature type="transmembrane region" description="Helical" evidence="7">
    <location>
        <begin position="92"/>
        <end position="116"/>
    </location>
</feature>
<feature type="transmembrane region" description="Helical" evidence="7">
    <location>
        <begin position="205"/>
        <end position="230"/>
    </location>
</feature>
<dbReference type="PROSITE" id="PS50928">
    <property type="entry name" value="ABC_TM1"/>
    <property type="match status" value="1"/>
</dbReference>
<organism evidence="9">
    <name type="scientific">uncultured Thermomicrobiales bacterium</name>
    <dbReference type="NCBI Taxonomy" id="1645740"/>
    <lineage>
        <taxon>Bacteria</taxon>
        <taxon>Pseudomonadati</taxon>
        <taxon>Thermomicrobiota</taxon>
        <taxon>Thermomicrobia</taxon>
        <taxon>Thermomicrobiales</taxon>
        <taxon>environmental samples</taxon>
    </lineage>
</organism>
<dbReference type="Pfam" id="PF00528">
    <property type="entry name" value="BPD_transp_1"/>
    <property type="match status" value="1"/>
</dbReference>